<dbReference type="Gene3D" id="3.40.50.300">
    <property type="entry name" value="P-loop containing nucleotide triphosphate hydrolases"/>
    <property type="match status" value="1"/>
</dbReference>
<dbReference type="InterPro" id="IPR029063">
    <property type="entry name" value="SAM-dependent_MTases_sf"/>
</dbReference>
<evidence type="ECO:0008006" key="3">
    <source>
        <dbReference type="Google" id="ProtNLM"/>
    </source>
</evidence>
<dbReference type="RefSeq" id="WP_099880961.1">
    <property type="nucleotide sequence ID" value="NZ_CP024608.1"/>
</dbReference>
<reference evidence="1" key="1">
    <citation type="submission" date="2017-10" db="EMBL/GenBank/DDBJ databases">
        <title>Massilia psychrophilum sp. nov., a novel purple-pigmented bacterium isolated from Tianshan glacier, Xinjiang Municipality, China.</title>
        <authorList>
            <person name="Wang H."/>
        </authorList>
    </citation>
    <scope>NUCLEOTIDE SEQUENCE [LARGE SCALE GENOMIC DNA]</scope>
    <source>
        <strain evidence="1">B2</strain>
    </source>
</reference>
<gene>
    <name evidence="1" type="ORF">CR152_29435</name>
</gene>
<dbReference type="InterPro" id="IPR027417">
    <property type="entry name" value="P-loop_NTPase"/>
</dbReference>
<protein>
    <recommendedName>
        <fullName evidence="3">Sulfotransferase domain-containing protein</fullName>
    </recommendedName>
</protein>
<accession>A0A2D2DT67</accession>
<keyword evidence="2" id="KW-1185">Reference proteome</keyword>
<evidence type="ECO:0000313" key="2">
    <source>
        <dbReference type="Proteomes" id="UP000229897"/>
    </source>
</evidence>
<dbReference type="Gene3D" id="3.40.50.150">
    <property type="entry name" value="Vaccinia Virus protein VP39"/>
    <property type="match status" value="1"/>
</dbReference>
<dbReference type="KEGG" id="mass:CR152_29435"/>
<name>A0A2D2DT67_9BURK</name>
<dbReference type="AlphaFoldDB" id="A0A2D2DT67"/>
<dbReference type="Proteomes" id="UP000229897">
    <property type="component" value="Chromosome"/>
</dbReference>
<proteinExistence type="predicted"/>
<organism evidence="1 2">
    <name type="scientific">Massilia violaceinigra</name>
    <dbReference type="NCBI Taxonomy" id="2045208"/>
    <lineage>
        <taxon>Bacteria</taxon>
        <taxon>Pseudomonadati</taxon>
        <taxon>Pseudomonadota</taxon>
        <taxon>Betaproteobacteria</taxon>
        <taxon>Burkholderiales</taxon>
        <taxon>Oxalobacteraceae</taxon>
        <taxon>Telluria group</taxon>
        <taxon>Massilia</taxon>
    </lineage>
</organism>
<dbReference type="EMBL" id="CP024608">
    <property type="protein sequence ID" value="ATQ78178.1"/>
    <property type="molecule type" value="Genomic_DNA"/>
</dbReference>
<dbReference type="SUPFAM" id="SSF52540">
    <property type="entry name" value="P-loop containing nucleoside triphosphate hydrolases"/>
    <property type="match status" value="1"/>
</dbReference>
<evidence type="ECO:0000313" key="1">
    <source>
        <dbReference type="EMBL" id="ATQ78178.1"/>
    </source>
</evidence>
<sequence>MRCLIVGTAKTGTTALLYAVAQAMGGQPVVHMEDRIGDLQVLPEHTAVKLIFEHESGAAIAAFGAGFDKRILLVRDPRDNLVSRLLYMVADNPAMLGDPACLRVFHKLLQRKQQMPGSVSLQQFPPMGKPSDFLASSCAHIQALAAFAADAGPGWHILRYEDLVAGRLDALAAYLGLAVQAGAKVDPQYQRVARTKGAGDWRHWFSGADVVLLRPLLAPMMAALGYADDWQLAPEQHITPEHSWLYFERLVRERRQHVGLAPLALPAPEPYQSGAVVRLSKADIINRLIRQFGFKTFLEYNKFDGSSFYGDIVCDSKCIAYQPENLHLDAARARHLLRVTAAVDLGQLLPLPALLERHAGQRFDIIFLDPTHERPDVDLALRALPALLNPGGVLVVHDCNPEREELTVVKRRPGAWVGETYKAFALLRQYNRASTVTVSEDYGVGLVWNKDLLLDYPIGADITYAQFAARRQAYNGLISYQQFLERSERGDIATLFAQPPAPAPLRFQPRPAPPAGLECQLFWRKPGADFAEADALTLPLPADGSVQALHFTLPPGAGPIERLRFDMADAVVAVRIEAIELRNPADALMWTWDAAAHAGQDWRNVRFHDAGAEGLFQLATSADPQFYPALPATILGQLGPGWQVLVVMAAQPPLVSSLLAALAGAPPRQRDSSQACA</sequence>
<dbReference type="SUPFAM" id="SSF53335">
    <property type="entry name" value="S-adenosyl-L-methionine-dependent methyltransferases"/>
    <property type="match status" value="1"/>
</dbReference>
<dbReference type="OrthoDB" id="8767516at2"/>